<dbReference type="InterPro" id="IPR019408">
    <property type="entry name" value="7TM_GPCR_serpentine_rcpt_Srab"/>
</dbReference>
<evidence type="ECO:0000313" key="6">
    <source>
        <dbReference type="EMBL" id="GMS78506.1"/>
    </source>
</evidence>
<evidence type="ECO:0000313" key="7">
    <source>
        <dbReference type="Proteomes" id="UP001432027"/>
    </source>
</evidence>
<comment type="caution">
    <text evidence="6">The sequence shown here is derived from an EMBL/GenBank/DDBJ whole genome shotgun (WGS) entry which is preliminary data.</text>
</comment>
<dbReference type="Pfam" id="PF10292">
    <property type="entry name" value="7TM_GPCR_Srab"/>
    <property type="match status" value="1"/>
</dbReference>
<evidence type="ECO:0000256" key="2">
    <source>
        <dbReference type="ARBA" id="ARBA00022692"/>
    </source>
</evidence>
<feature type="transmembrane region" description="Helical" evidence="5">
    <location>
        <begin position="120"/>
        <end position="142"/>
    </location>
</feature>
<feature type="transmembrane region" description="Helical" evidence="5">
    <location>
        <begin position="41"/>
        <end position="61"/>
    </location>
</feature>
<evidence type="ECO:0000256" key="3">
    <source>
        <dbReference type="ARBA" id="ARBA00022989"/>
    </source>
</evidence>
<dbReference type="PANTHER" id="PTHR46561:SF11">
    <property type="entry name" value="SERPENTINE RECEPTOR CLASS ALPHA_BETA-14"/>
    <property type="match status" value="1"/>
</dbReference>
<feature type="transmembrane region" description="Helical" evidence="5">
    <location>
        <begin position="257"/>
        <end position="273"/>
    </location>
</feature>
<dbReference type="EMBL" id="BTSX01000001">
    <property type="protein sequence ID" value="GMS78506.1"/>
    <property type="molecule type" value="Genomic_DNA"/>
</dbReference>
<feature type="transmembrane region" description="Helical" evidence="5">
    <location>
        <begin position="213"/>
        <end position="237"/>
    </location>
</feature>
<proteinExistence type="predicted"/>
<feature type="transmembrane region" description="Helical" evidence="5">
    <location>
        <begin position="81"/>
        <end position="100"/>
    </location>
</feature>
<keyword evidence="2 5" id="KW-0812">Transmembrane</keyword>
<dbReference type="PANTHER" id="PTHR46561">
    <property type="entry name" value="SERPENTINE RECEPTOR, CLASS AB (CLASS A-LIKE)-RELATED"/>
    <property type="match status" value="1"/>
</dbReference>
<name>A0AAV5S6P0_9BILA</name>
<dbReference type="AlphaFoldDB" id="A0AAV5S6P0"/>
<keyword evidence="3 5" id="KW-1133">Transmembrane helix</keyword>
<dbReference type="InterPro" id="IPR053286">
    <property type="entry name" value="Nematode_rcpt-like_srab"/>
</dbReference>
<feature type="transmembrane region" description="Helical" evidence="5">
    <location>
        <begin position="6"/>
        <end position="21"/>
    </location>
</feature>
<evidence type="ECO:0000256" key="4">
    <source>
        <dbReference type="ARBA" id="ARBA00023136"/>
    </source>
</evidence>
<keyword evidence="4 5" id="KW-0472">Membrane</keyword>
<reference evidence="6" key="1">
    <citation type="submission" date="2023-10" db="EMBL/GenBank/DDBJ databases">
        <title>Genome assembly of Pristionchus species.</title>
        <authorList>
            <person name="Yoshida K."/>
            <person name="Sommer R.J."/>
        </authorList>
    </citation>
    <scope>NUCLEOTIDE SEQUENCE</scope>
    <source>
        <strain evidence="6">RS0144</strain>
    </source>
</reference>
<evidence type="ECO:0000256" key="1">
    <source>
        <dbReference type="ARBA" id="ARBA00004141"/>
    </source>
</evidence>
<organism evidence="6 7">
    <name type="scientific">Pristionchus entomophagus</name>
    <dbReference type="NCBI Taxonomy" id="358040"/>
    <lineage>
        <taxon>Eukaryota</taxon>
        <taxon>Metazoa</taxon>
        <taxon>Ecdysozoa</taxon>
        <taxon>Nematoda</taxon>
        <taxon>Chromadorea</taxon>
        <taxon>Rhabditida</taxon>
        <taxon>Rhabditina</taxon>
        <taxon>Diplogasteromorpha</taxon>
        <taxon>Diplogasteroidea</taxon>
        <taxon>Neodiplogasteridae</taxon>
        <taxon>Pristionchus</taxon>
    </lineage>
</organism>
<accession>A0AAV5S6P0</accession>
<evidence type="ECO:0000256" key="5">
    <source>
        <dbReference type="SAM" id="Phobius"/>
    </source>
</evidence>
<sequence>VIAFRFITSGVGVILLISMELKKKKFVAHKSLKTLLNLHGFWTFLLCFTTFIESSIQYYTHLTLKEPSDLLMTPSHCLVRMAPQFFAISGSVTSMLVMSFERCEASRNLSTYESSSSKSVNKFVALHVSFLSLGVFLDAVKYDFPTKVAHCSVGSVIGQNPQTALVGSFFLFSLFTIYFSSKLLRRNEYLHDSEEYLNMSLTERYQLCGNIRVLRLLLPIVVSHTSITMAGSVGHAYFVFGGYKKEYYPILEDTINMVYLQGIAMPLIFLYRYRNKRVMESQIVTMNKWRRTHLCA</sequence>
<protein>
    <recommendedName>
        <fullName evidence="8">G protein-coupled receptor</fullName>
    </recommendedName>
</protein>
<dbReference type="GO" id="GO:0016020">
    <property type="term" value="C:membrane"/>
    <property type="evidence" value="ECO:0007669"/>
    <property type="project" value="UniProtKB-SubCell"/>
</dbReference>
<evidence type="ECO:0008006" key="8">
    <source>
        <dbReference type="Google" id="ProtNLM"/>
    </source>
</evidence>
<feature type="non-terminal residue" evidence="6">
    <location>
        <position position="1"/>
    </location>
</feature>
<dbReference type="Proteomes" id="UP001432027">
    <property type="component" value="Unassembled WGS sequence"/>
</dbReference>
<keyword evidence="7" id="KW-1185">Reference proteome</keyword>
<comment type="subcellular location">
    <subcellularLocation>
        <location evidence="1">Membrane</location>
        <topology evidence="1">Multi-pass membrane protein</topology>
    </subcellularLocation>
</comment>
<dbReference type="Gene3D" id="1.20.1070.10">
    <property type="entry name" value="Rhodopsin 7-helix transmembrane proteins"/>
    <property type="match status" value="1"/>
</dbReference>
<feature type="transmembrane region" description="Helical" evidence="5">
    <location>
        <begin position="162"/>
        <end position="180"/>
    </location>
</feature>
<gene>
    <name evidence="6" type="ORF">PENTCL1PPCAC_681</name>
</gene>